<feature type="transmembrane region" description="Helical" evidence="18">
    <location>
        <begin position="108"/>
        <end position="130"/>
    </location>
</feature>
<feature type="transmembrane region" description="Helical" evidence="18">
    <location>
        <begin position="243"/>
        <end position="265"/>
    </location>
</feature>
<dbReference type="GO" id="GO:0019722">
    <property type="term" value="P:calcium-mediated signaling"/>
    <property type="evidence" value="ECO:0007669"/>
    <property type="project" value="TreeGrafter"/>
</dbReference>
<feature type="domain" description="G-protein coupled receptors family 1 profile" evidence="19">
    <location>
        <begin position="88"/>
        <end position="340"/>
    </location>
</feature>
<evidence type="ECO:0000256" key="12">
    <source>
        <dbReference type="ARBA" id="ARBA00023180"/>
    </source>
</evidence>
<evidence type="ECO:0000256" key="9">
    <source>
        <dbReference type="ARBA" id="ARBA00023136"/>
    </source>
</evidence>
<dbReference type="PANTHER" id="PTHR10489">
    <property type="entry name" value="CELL ADHESION MOLECULE"/>
    <property type="match status" value="1"/>
</dbReference>
<dbReference type="Pfam" id="PF00001">
    <property type="entry name" value="7tm_1"/>
    <property type="match status" value="1"/>
</dbReference>
<dbReference type="InterPro" id="IPR050119">
    <property type="entry name" value="CCR1-9-like"/>
</dbReference>
<sequence>MRHVLLLHQRSFGTHEQLLLAETLRIYLLQSEKNSRMYNTSNMEDENYYGNDSYPGTGASPCDNYLGAANSLAVVIGYVVVFFLGIMGNSVVMFVVCTMKKHRTSTDVYLMHLAIADLLFSLTLPFWAIYTSKSNWVFGTFLCKLISGVQEATFYGCVFLLACISIDRYMAIVKATQFLSKQQRVVRSVCILVWLGAIALSIPIVVQREALDIDGNNRMHCYENITAEKMDDWRVGLRVLRHVLGFFFPLTVMAVCYGCTVGTLFRSRNSQKHKAMRVILSVVLAFIICWLPNNVAAFVDTLLRGGFITDTCETRDNLEVTLYATQALAFMHCAINPILYAFVGKKFRNHLLTLLSKKGLVTREVFNRYRAGSVYSSGSTRHTSVTL</sequence>
<keyword evidence="4" id="KW-0145">Chemotaxis</keyword>
<dbReference type="CDD" id="cd15178">
    <property type="entry name" value="7tmA_CXCR1_2"/>
    <property type="match status" value="1"/>
</dbReference>
<dbReference type="InterPro" id="IPR017452">
    <property type="entry name" value="GPCR_Rhodpsn_7TM"/>
</dbReference>
<evidence type="ECO:0000256" key="4">
    <source>
        <dbReference type="ARBA" id="ARBA00022500"/>
    </source>
</evidence>
<dbReference type="InterPro" id="IPR000174">
    <property type="entry name" value="Chemokine_CXCR_1/2"/>
</dbReference>
<dbReference type="KEGG" id="ipu:108266439"/>
<keyword evidence="12" id="KW-0325">Glycoprotein</keyword>
<keyword evidence="10" id="KW-1015">Disulfide bond</keyword>
<evidence type="ECO:0000313" key="21">
    <source>
        <dbReference type="RefSeq" id="XP_017325249.1"/>
    </source>
</evidence>
<keyword evidence="3" id="KW-1003">Cell membrane</keyword>
<dbReference type="PANTHER" id="PTHR10489:SF689">
    <property type="entry name" value="C-X-C CHEMOKINE RECEPTOR TYPE 2"/>
    <property type="match status" value="1"/>
</dbReference>
<evidence type="ECO:0000256" key="3">
    <source>
        <dbReference type="ARBA" id="ARBA00022475"/>
    </source>
</evidence>
<dbReference type="CTD" id="3579"/>
<evidence type="ECO:0000256" key="15">
    <source>
        <dbReference type="ARBA" id="ARBA00033468"/>
    </source>
</evidence>
<proteinExistence type="inferred from homology"/>
<dbReference type="AlphaFoldDB" id="A0A2D0R3U7"/>
<evidence type="ECO:0000256" key="8">
    <source>
        <dbReference type="ARBA" id="ARBA00023040"/>
    </source>
</evidence>
<evidence type="ECO:0000259" key="19">
    <source>
        <dbReference type="PROSITE" id="PS50262"/>
    </source>
</evidence>
<feature type="transmembrane region" description="Helical" evidence="18">
    <location>
        <begin position="277"/>
        <end position="299"/>
    </location>
</feature>
<gene>
    <name evidence="21" type="primary">cxcr2</name>
</gene>
<name>A0A2D0R3U7_ICTPU</name>
<dbReference type="GO" id="GO:0009897">
    <property type="term" value="C:external side of plasma membrane"/>
    <property type="evidence" value="ECO:0007669"/>
    <property type="project" value="TreeGrafter"/>
</dbReference>
<dbReference type="GO" id="GO:0030593">
    <property type="term" value="P:neutrophil chemotaxis"/>
    <property type="evidence" value="ECO:0007669"/>
    <property type="project" value="TreeGrafter"/>
</dbReference>
<dbReference type="PROSITE" id="PS00237">
    <property type="entry name" value="G_PROTEIN_RECEP_F1_1"/>
    <property type="match status" value="1"/>
</dbReference>
<dbReference type="GO" id="GO:0016493">
    <property type="term" value="F:C-C chemokine receptor activity"/>
    <property type="evidence" value="ECO:0007669"/>
    <property type="project" value="TreeGrafter"/>
</dbReference>
<evidence type="ECO:0000256" key="14">
    <source>
        <dbReference type="ARBA" id="ARBA00025505"/>
    </source>
</evidence>
<comment type="function">
    <text evidence="14">Receptor for interleukin-8 which is a powerful neutrophil chemotactic factor. Binding of IL-8 to the receptor causes activation of neutrophils. This response is mediated via a G-protein that activates a phosphatidylinositol-calcium second messenger system. Binds to IL-8 with high affinity. Also binds with high affinity to CXCL3, GRO/MGSA and NAP-2.</text>
</comment>
<keyword evidence="20" id="KW-1185">Reference proteome</keyword>
<evidence type="ECO:0000256" key="2">
    <source>
        <dbReference type="ARBA" id="ARBA00020033"/>
    </source>
</evidence>
<reference evidence="20" key="1">
    <citation type="journal article" date="2016" name="Nat. Commun.">
        <title>The channel catfish genome sequence provides insights into the evolution of scale formation in teleosts.</title>
        <authorList>
            <person name="Liu Z."/>
            <person name="Liu S."/>
            <person name="Yao J."/>
            <person name="Bao L."/>
            <person name="Zhang J."/>
            <person name="Li Y."/>
            <person name="Jiang C."/>
            <person name="Sun L."/>
            <person name="Wang R."/>
            <person name="Zhang Y."/>
            <person name="Zhou T."/>
            <person name="Zeng Q."/>
            <person name="Fu Q."/>
            <person name="Gao S."/>
            <person name="Li N."/>
            <person name="Koren S."/>
            <person name="Jiang Y."/>
            <person name="Zimin A."/>
            <person name="Xu P."/>
            <person name="Phillippy A.M."/>
            <person name="Geng X."/>
            <person name="Song L."/>
            <person name="Sun F."/>
            <person name="Li C."/>
            <person name="Wang X."/>
            <person name="Chen A."/>
            <person name="Jin Y."/>
            <person name="Yuan Z."/>
            <person name="Yang Y."/>
            <person name="Tan S."/>
            <person name="Peatman E."/>
            <person name="Lu J."/>
            <person name="Qin Z."/>
            <person name="Dunham R."/>
            <person name="Li Z."/>
            <person name="Sonstegard T."/>
            <person name="Feng J."/>
            <person name="Danzmann R.G."/>
            <person name="Schroeder S."/>
            <person name="Scheffler B."/>
            <person name="Duke M.V."/>
            <person name="Ballard L."/>
            <person name="Kucuktas H."/>
            <person name="Kaltenboeck L."/>
            <person name="Liu H."/>
            <person name="Armbruster J."/>
            <person name="Xie Y."/>
            <person name="Kirby M.L."/>
            <person name="Tian Y."/>
            <person name="Flanagan M.E."/>
            <person name="Mu W."/>
            <person name="Waldbieser G.C."/>
        </authorList>
    </citation>
    <scope>NUCLEOTIDE SEQUENCE [LARGE SCALE GENOMIC DNA]</scope>
    <source>
        <strain evidence="20">SDA103</strain>
    </source>
</reference>
<protein>
    <recommendedName>
        <fullName evidence="2">C-X-C chemokine receptor type 2</fullName>
    </recommendedName>
    <alternativeName>
        <fullName evidence="15">High affinity interleukin-8 receptor B</fullName>
    </alternativeName>
</protein>
<reference evidence="21" key="2">
    <citation type="submission" date="2025-08" db="UniProtKB">
        <authorList>
            <consortium name="RefSeq"/>
        </authorList>
    </citation>
    <scope>IDENTIFICATION</scope>
    <source>
        <tissue evidence="21">Blood</tissue>
    </source>
</reference>
<dbReference type="GO" id="GO:0006955">
    <property type="term" value="P:immune response"/>
    <property type="evidence" value="ECO:0007669"/>
    <property type="project" value="TreeGrafter"/>
</dbReference>
<dbReference type="GO" id="GO:0007204">
    <property type="term" value="P:positive regulation of cytosolic calcium ion concentration"/>
    <property type="evidence" value="ECO:0007669"/>
    <property type="project" value="TreeGrafter"/>
</dbReference>
<comment type="similarity">
    <text evidence="17">Belongs to the G-protein coupled receptor 1 family.</text>
</comment>
<evidence type="ECO:0000256" key="7">
    <source>
        <dbReference type="ARBA" id="ARBA00022989"/>
    </source>
</evidence>
<evidence type="ECO:0000256" key="17">
    <source>
        <dbReference type="RuleBase" id="RU000688"/>
    </source>
</evidence>
<dbReference type="GO" id="GO:0019957">
    <property type="term" value="F:C-C chemokine binding"/>
    <property type="evidence" value="ECO:0007669"/>
    <property type="project" value="TreeGrafter"/>
</dbReference>
<dbReference type="OrthoDB" id="9946013at2759"/>
<keyword evidence="6 17" id="KW-0812">Transmembrane</keyword>
<organism evidence="20 21">
    <name type="scientific">Ictalurus punctatus</name>
    <name type="common">Channel catfish</name>
    <name type="synonym">Silurus punctatus</name>
    <dbReference type="NCBI Taxonomy" id="7998"/>
    <lineage>
        <taxon>Eukaryota</taxon>
        <taxon>Metazoa</taxon>
        <taxon>Chordata</taxon>
        <taxon>Craniata</taxon>
        <taxon>Vertebrata</taxon>
        <taxon>Euteleostomi</taxon>
        <taxon>Actinopterygii</taxon>
        <taxon>Neopterygii</taxon>
        <taxon>Teleostei</taxon>
        <taxon>Ostariophysi</taxon>
        <taxon>Siluriformes</taxon>
        <taxon>Ictaluridae</taxon>
        <taxon>Ictalurus</taxon>
    </lineage>
</organism>
<evidence type="ECO:0000256" key="13">
    <source>
        <dbReference type="ARBA" id="ARBA00023224"/>
    </source>
</evidence>
<dbReference type="PRINTS" id="PR00237">
    <property type="entry name" value="GPCRRHODOPSN"/>
</dbReference>
<feature type="transmembrane region" description="Helical" evidence="18">
    <location>
        <begin position="136"/>
        <end position="164"/>
    </location>
</feature>
<dbReference type="Gene3D" id="1.20.1070.10">
    <property type="entry name" value="Rhodopsin 7-helix transmembrane proteins"/>
    <property type="match status" value="1"/>
</dbReference>
<dbReference type="GO" id="GO:0016494">
    <property type="term" value="F:C-X-C chemokine receptor activity"/>
    <property type="evidence" value="ECO:0007669"/>
    <property type="project" value="InterPro"/>
</dbReference>
<evidence type="ECO:0000256" key="16">
    <source>
        <dbReference type="ARBA" id="ARBA00034130"/>
    </source>
</evidence>
<evidence type="ECO:0000256" key="1">
    <source>
        <dbReference type="ARBA" id="ARBA00004651"/>
    </source>
</evidence>
<dbReference type="Proteomes" id="UP000221080">
    <property type="component" value="Chromosome 6"/>
</dbReference>
<dbReference type="PRINTS" id="PR00427">
    <property type="entry name" value="INTRLEUKIN8R"/>
</dbReference>
<accession>A0A2D0R3U7</accession>
<dbReference type="InterPro" id="IPR000276">
    <property type="entry name" value="GPCR_Rhodpsn"/>
</dbReference>
<dbReference type="SUPFAM" id="SSF81321">
    <property type="entry name" value="Family A G protein-coupled receptor-like"/>
    <property type="match status" value="1"/>
</dbReference>
<evidence type="ECO:0000313" key="20">
    <source>
        <dbReference type="Proteomes" id="UP000221080"/>
    </source>
</evidence>
<evidence type="ECO:0000256" key="6">
    <source>
        <dbReference type="ARBA" id="ARBA00022692"/>
    </source>
</evidence>
<keyword evidence="8 17" id="KW-0297">G-protein coupled receptor</keyword>
<dbReference type="STRING" id="7998.ENSIPUP00000015724"/>
<keyword evidence="11 17" id="KW-0675">Receptor</keyword>
<evidence type="ECO:0000256" key="11">
    <source>
        <dbReference type="ARBA" id="ARBA00023170"/>
    </source>
</evidence>
<evidence type="ECO:0000256" key="18">
    <source>
        <dbReference type="SAM" id="Phobius"/>
    </source>
</evidence>
<keyword evidence="5" id="KW-0597">Phosphoprotein</keyword>
<feature type="transmembrane region" description="Helical" evidence="18">
    <location>
        <begin position="185"/>
        <end position="206"/>
    </location>
</feature>
<feature type="transmembrane region" description="Helical" evidence="18">
    <location>
        <begin position="75"/>
        <end position="96"/>
    </location>
</feature>
<keyword evidence="13 17" id="KW-0807">Transducer</keyword>
<keyword evidence="9 18" id="KW-0472">Membrane</keyword>
<comment type="subcellular location">
    <subcellularLocation>
        <location evidence="1">Cell membrane</location>
        <topology evidence="1">Multi-pass membrane protein</topology>
    </subcellularLocation>
</comment>
<dbReference type="PROSITE" id="PS50262">
    <property type="entry name" value="G_PROTEIN_RECEP_F1_2"/>
    <property type="match status" value="1"/>
</dbReference>
<comment type="subunit">
    <text evidence="16">Interacts with IL8. Interacts with GNAI2.</text>
</comment>
<dbReference type="GeneID" id="108266439"/>
<keyword evidence="7 18" id="KW-1133">Transmembrane helix</keyword>
<dbReference type="OMA" id="GNQTTKW"/>
<evidence type="ECO:0000256" key="10">
    <source>
        <dbReference type="ARBA" id="ARBA00023157"/>
    </source>
</evidence>
<evidence type="ECO:0000256" key="5">
    <source>
        <dbReference type="ARBA" id="ARBA00022553"/>
    </source>
</evidence>
<dbReference type="RefSeq" id="XP_017325249.1">
    <property type="nucleotide sequence ID" value="XM_017469760.3"/>
</dbReference>
<feature type="transmembrane region" description="Helical" evidence="18">
    <location>
        <begin position="323"/>
        <end position="343"/>
    </location>
</feature>